<dbReference type="GO" id="GO:0043546">
    <property type="term" value="F:molybdopterin cofactor binding"/>
    <property type="evidence" value="ECO:0007669"/>
    <property type="project" value="InterPro"/>
</dbReference>
<keyword evidence="5" id="KW-0408">Iron</keyword>
<proteinExistence type="inferred from homology"/>
<evidence type="ECO:0000256" key="1">
    <source>
        <dbReference type="ARBA" id="ARBA00010312"/>
    </source>
</evidence>
<keyword evidence="9" id="KW-1185">Reference proteome</keyword>
<dbReference type="InterPro" id="IPR006963">
    <property type="entry name" value="Mopterin_OxRdtase_4Fe-4S_dom"/>
</dbReference>
<dbReference type="Gene3D" id="2.20.25.90">
    <property type="entry name" value="ADC-like domains"/>
    <property type="match status" value="1"/>
</dbReference>
<evidence type="ECO:0000256" key="4">
    <source>
        <dbReference type="ARBA" id="ARBA00023002"/>
    </source>
</evidence>
<dbReference type="SUPFAM" id="SSF53706">
    <property type="entry name" value="Formate dehydrogenase/DMSO reductase, domains 1-3"/>
    <property type="match status" value="1"/>
</dbReference>
<dbReference type="GO" id="GO:0016491">
    <property type="term" value="F:oxidoreductase activity"/>
    <property type="evidence" value="ECO:0007669"/>
    <property type="project" value="UniProtKB-KW"/>
</dbReference>
<dbReference type="eggNOG" id="COG0243">
    <property type="taxonomic scope" value="Bacteria"/>
</dbReference>
<evidence type="ECO:0000256" key="3">
    <source>
        <dbReference type="ARBA" id="ARBA00022729"/>
    </source>
</evidence>
<dbReference type="SUPFAM" id="SSF50692">
    <property type="entry name" value="ADC-like"/>
    <property type="match status" value="1"/>
</dbReference>
<name>D0WGM2_SLAES</name>
<dbReference type="Gene3D" id="3.40.50.740">
    <property type="match status" value="2"/>
</dbReference>
<dbReference type="Pfam" id="PF04879">
    <property type="entry name" value="Molybdop_Fe4S4"/>
    <property type="match status" value="1"/>
</dbReference>
<dbReference type="Gene3D" id="3.40.228.10">
    <property type="entry name" value="Dimethylsulfoxide Reductase, domain 2"/>
    <property type="match status" value="1"/>
</dbReference>
<dbReference type="PANTHER" id="PTHR43742:SF6">
    <property type="entry name" value="OXIDOREDUCTASE YYAE-RELATED"/>
    <property type="match status" value="1"/>
</dbReference>
<dbReference type="EMBL" id="ACUX02000006">
    <property type="protein sequence ID" value="EEZ61635.1"/>
    <property type="molecule type" value="Genomic_DNA"/>
</dbReference>
<dbReference type="OrthoDB" id="7376058at2"/>
<evidence type="ECO:0000256" key="5">
    <source>
        <dbReference type="ARBA" id="ARBA00023004"/>
    </source>
</evidence>
<evidence type="ECO:0000256" key="6">
    <source>
        <dbReference type="ARBA" id="ARBA00023014"/>
    </source>
</evidence>
<sequence length="794" mass="88844">MSLTRRGFLGTAGAATAIAAGAGGAASYATWLKSTDAAYAGSAQEKTAYTFHQWHCGGNCSLKCTVRDGRLVQVEPNDWPGEKRFNTVCLKGISEVQHIYGDTRIQTPLKRIGERGSGEFVSISWDEAFEECATQIKAVQEKYGNQALLFDTCLEPRTGFTFIADFLKGQIQDEDIEGVDVGIGNGFDPALGRYDNQEMLSTNSVGDWDKSKTIIHLGTNIIETNLVYNRWFMDAKEAGAKMWCVDPNHTSTATKCDEWMPIQPGTDSALLLGMITLVLDNKWYNENYCLKYTSFPFLIDKKTGMLERDRQSKGAPEEGSGLTNKFKVWDGGVKDHDASATPQLEFENEQYITVFSQLKKNARNYPLEWAAEKTHLDADRITQMTDEFANNQPAVLSMGWGGGDKWYNADVLGHCAAVLSALCGIFGTHRGSGAGGFSQWIRTYGCEYGTWETPEDWGISEGVEGNYERRDDEAGVHACVALGDAFLMHYANTKKTEEWLKSLDFVMVVDIYHNMSVDWADIVLPACSKFELNEEIGSVRNARDYVELQQKVIDPLFESKPDYEIELGLAKALGCDQYLPKTRRELVEAMLDSDDEALAGITVDALIANNGLMRLNVPKEFSFDRIEDGLPSQTGRVEVFYDWMVDDGQTLPLYEDPNEAYEGNPLMEKYPLQLSQTRSKFFVHEQFVDAAWIQQFYMTTLEMNEEDAKARGLANDDIVRGFNDRGEFKCKVRINNAIRPGTVRTMEGQWPKFMASGSGPVQNVTNDSRNERSIWLNAAPVTPFNDTLIQVEKA</sequence>
<dbReference type="GO" id="GO:0046872">
    <property type="term" value="F:metal ion binding"/>
    <property type="evidence" value="ECO:0007669"/>
    <property type="project" value="UniProtKB-KW"/>
</dbReference>
<organism evidence="8 9">
    <name type="scientific">Slackia exigua (strain ATCC 700122 / DSM 15923 / CIP 105133 / JCM 11022 / KCTC 5966 / S-7)</name>
    <dbReference type="NCBI Taxonomy" id="649764"/>
    <lineage>
        <taxon>Bacteria</taxon>
        <taxon>Bacillati</taxon>
        <taxon>Actinomycetota</taxon>
        <taxon>Coriobacteriia</taxon>
        <taxon>Eggerthellales</taxon>
        <taxon>Eggerthellaceae</taxon>
        <taxon>Slackia</taxon>
    </lineage>
</organism>
<comment type="caution">
    <text evidence="8">The sequence shown here is derived from an EMBL/GenBank/DDBJ whole genome shotgun (WGS) entry which is preliminary data.</text>
</comment>
<evidence type="ECO:0000256" key="2">
    <source>
        <dbReference type="ARBA" id="ARBA00022723"/>
    </source>
</evidence>
<keyword evidence="3" id="KW-0732">Signal</keyword>
<keyword evidence="4" id="KW-0560">Oxidoreductase</keyword>
<dbReference type="HOGENOM" id="CLU_000422_13_3_11"/>
<protein>
    <submittedName>
        <fullName evidence="8">Tat pathway signal sequence domain protein</fullName>
    </submittedName>
</protein>
<keyword evidence="2" id="KW-0479">Metal-binding</keyword>
<dbReference type="GO" id="GO:0051536">
    <property type="term" value="F:iron-sulfur cluster binding"/>
    <property type="evidence" value="ECO:0007669"/>
    <property type="project" value="UniProtKB-KW"/>
</dbReference>
<reference evidence="8" key="1">
    <citation type="submission" date="2009-10" db="EMBL/GenBank/DDBJ databases">
        <authorList>
            <person name="Weinstock G."/>
            <person name="Sodergren E."/>
            <person name="Clifton S."/>
            <person name="Fulton L."/>
            <person name="Fulton B."/>
            <person name="Courtney L."/>
            <person name="Fronick C."/>
            <person name="Harrison M."/>
            <person name="Strong C."/>
            <person name="Farmer C."/>
            <person name="Delahaunty K."/>
            <person name="Markovic C."/>
            <person name="Hall O."/>
            <person name="Minx P."/>
            <person name="Tomlinson C."/>
            <person name="Mitreva M."/>
            <person name="Nelson J."/>
            <person name="Hou S."/>
            <person name="Wollam A."/>
            <person name="Pepin K.H."/>
            <person name="Johnson M."/>
            <person name="Bhonagiri V."/>
            <person name="Nash W.E."/>
            <person name="Warren W."/>
            <person name="Chinwalla A."/>
            <person name="Mardis E.R."/>
            <person name="Wilson R.K."/>
        </authorList>
    </citation>
    <scope>NUCLEOTIDE SEQUENCE [LARGE SCALE GENOMIC DNA]</scope>
    <source>
        <strain evidence="8">ATCC 700122</strain>
    </source>
</reference>
<dbReference type="Gene3D" id="2.40.40.20">
    <property type="match status" value="1"/>
</dbReference>
<dbReference type="InterPro" id="IPR009010">
    <property type="entry name" value="Asp_de-COase-like_dom_sf"/>
</dbReference>
<dbReference type="Proteomes" id="UP000006001">
    <property type="component" value="Unassembled WGS sequence"/>
</dbReference>
<comment type="similarity">
    <text evidence="1">Belongs to the prokaryotic molybdopterin-containing oxidoreductase family.</text>
</comment>
<dbReference type="PROSITE" id="PS51669">
    <property type="entry name" value="4FE4S_MOW_BIS_MGD"/>
    <property type="match status" value="1"/>
</dbReference>
<accession>D0WGM2</accession>
<evidence type="ECO:0000313" key="9">
    <source>
        <dbReference type="Proteomes" id="UP000006001"/>
    </source>
</evidence>
<dbReference type="PROSITE" id="PS51318">
    <property type="entry name" value="TAT"/>
    <property type="match status" value="1"/>
</dbReference>
<dbReference type="STRING" id="649764.HMPREF0762_00976"/>
<dbReference type="SMART" id="SM00926">
    <property type="entry name" value="Molybdop_Fe4S4"/>
    <property type="match status" value="1"/>
</dbReference>
<dbReference type="PANTHER" id="PTHR43742">
    <property type="entry name" value="TRIMETHYLAMINE-N-OXIDE REDUCTASE"/>
    <property type="match status" value="1"/>
</dbReference>
<feature type="domain" description="4Fe-4S Mo/W bis-MGD-type" evidence="7">
    <location>
        <begin position="45"/>
        <end position="103"/>
    </location>
</feature>
<dbReference type="InterPro" id="IPR006311">
    <property type="entry name" value="TAT_signal"/>
</dbReference>
<evidence type="ECO:0000313" key="8">
    <source>
        <dbReference type="EMBL" id="EEZ61635.1"/>
    </source>
</evidence>
<dbReference type="Pfam" id="PF01568">
    <property type="entry name" value="Molydop_binding"/>
    <property type="match status" value="1"/>
</dbReference>
<keyword evidence="6" id="KW-0411">Iron-sulfur</keyword>
<dbReference type="GeneID" id="85007531"/>
<dbReference type="InterPro" id="IPR050612">
    <property type="entry name" value="Prok_Mopterin_Oxidored"/>
</dbReference>
<gene>
    <name evidence="8" type="ORF">HMPREF0762_00976</name>
</gene>
<dbReference type="Pfam" id="PF00384">
    <property type="entry name" value="Molybdopterin"/>
    <property type="match status" value="1"/>
</dbReference>
<dbReference type="InterPro" id="IPR006657">
    <property type="entry name" value="MoPterin_dinucl-bd_dom"/>
</dbReference>
<dbReference type="InterPro" id="IPR006656">
    <property type="entry name" value="Mopterin_OxRdtase"/>
</dbReference>
<dbReference type="RefSeq" id="WP_006362232.1">
    <property type="nucleotide sequence ID" value="NZ_GG700630.1"/>
</dbReference>
<evidence type="ECO:0000259" key="7">
    <source>
        <dbReference type="PROSITE" id="PS51669"/>
    </source>
</evidence>
<dbReference type="AlphaFoldDB" id="D0WGM2"/>